<gene>
    <name evidence="1" type="ORF">OXU80_20030</name>
</gene>
<proteinExistence type="predicted"/>
<accession>A0ACD4NK74</accession>
<organism evidence="1 2">
    <name type="scientific">Antarcticirhabdus aurantiaca</name>
    <dbReference type="NCBI Taxonomy" id="2606717"/>
    <lineage>
        <taxon>Bacteria</taxon>
        <taxon>Pseudomonadati</taxon>
        <taxon>Pseudomonadota</taxon>
        <taxon>Alphaproteobacteria</taxon>
        <taxon>Hyphomicrobiales</taxon>
        <taxon>Aurantimonadaceae</taxon>
        <taxon>Antarcticirhabdus</taxon>
    </lineage>
</organism>
<dbReference type="EMBL" id="CP113520">
    <property type="protein sequence ID" value="WAJ27122.1"/>
    <property type="molecule type" value="Genomic_DNA"/>
</dbReference>
<sequence>MAEEMMTKAAAMRGDGQMTMVEQAAKAIYSAWAAENEVTHTWDELTEAVAVSPADAAPTLHRMHRLAFAEARAALEAVREPTDFVLAAAHRNNHPRDIETWQTMIDAALSEADHG</sequence>
<reference evidence="1" key="1">
    <citation type="submission" date="2022-11" db="EMBL/GenBank/DDBJ databases">
        <title>beta-Carotene-producing bacterium, Jeongeuplla avenae sp. nov., alleviates the salt stress of Arabidopsis seedlings.</title>
        <authorList>
            <person name="Jiang L."/>
            <person name="Lee J."/>
        </authorList>
    </citation>
    <scope>NUCLEOTIDE SEQUENCE</scope>
    <source>
        <strain evidence="1">DY_R2A_6</strain>
    </source>
</reference>
<evidence type="ECO:0000313" key="2">
    <source>
        <dbReference type="Proteomes" id="UP001163223"/>
    </source>
</evidence>
<keyword evidence="2" id="KW-1185">Reference proteome</keyword>
<name>A0ACD4NK74_9HYPH</name>
<dbReference type="Proteomes" id="UP001163223">
    <property type="component" value="Chromosome"/>
</dbReference>
<protein>
    <submittedName>
        <fullName evidence="1">Uncharacterized protein</fullName>
    </submittedName>
</protein>
<evidence type="ECO:0000313" key="1">
    <source>
        <dbReference type="EMBL" id="WAJ27122.1"/>
    </source>
</evidence>